<comment type="similarity">
    <text evidence="1">Belongs to the glycosyltransferase 2 family.</text>
</comment>
<comment type="caution">
    <text evidence="5">The sequence shown here is derived from an EMBL/GenBank/DDBJ whole genome shotgun (WGS) entry which is preliminary data.</text>
</comment>
<gene>
    <name evidence="5" type="ORF">R2601_15090</name>
</gene>
<evidence type="ECO:0000313" key="5">
    <source>
        <dbReference type="EMBL" id="EAU45460.1"/>
    </source>
</evidence>
<keyword evidence="6" id="KW-1185">Reference proteome</keyword>
<evidence type="ECO:0000259" key="4">
    <source>
        <dbReference type="Pfam" id="PF00535"/>
    </source>
</evidence>
<dbReference type="Proteomes" id="UP000006230">
    <property type="component" value="Unassembled WGS sequence"/>
</dbReference>
<sequence>MSLITIVIPAYNAAKTLPATVQSLTRQTWVDWQAIIVEDGSQDDTFAVAQTLAEDEPRLTVVRNPGKGPSDARNHGAIDLARGAFIAFCDADDIWLPGKLSSVVTSLLMGEADAVFGRIGFFESDPAQVGARSTVPEGRVTVPMLMGENPVCTMSNLTVRTDVFRKLGGFRADMVHNEDLEWLIRLVGSGHELCGLHEDHIRYRTSSGGLSSDLAAMLRGREQAMETARRFGFSPDDRAEAIHLRYLARRALRVGCEPRLALRLALSGLRRDARAFLFPLHRGAATALAAMLAPALPAPLRHTLFSK</sequence>
<keyword evidence="2" id="KW-0328">Glycosyltransferase</keyword>
<reference evidence="5 6" key="1">
    <citation type="journal article" date="2010" name="J. Bacteriol.">
        <title>Genome sequences of Pelagibaca bermudensis HTCC2601T and Maritimibacter alkaliphilus HTCC2654T, the type strains of two marine Roseobacter genera.</title>
        <authorList>
            <person name="Thrash J.C."/>
            <person name="Cho J.C."/>
            <person name="Ferriera S."/>
            <person name="Johnson J."/>
            <person name="Vergin K.L."/>
            <person name="Giovannoni S.J."/>
        </authorList>
    </citation>
    <scope>NUCLEOTIDE SEQUENCE [LARGE SCALE GENOMIC DNA]</scope>
    <source>
        <strain evidence="6">DSM 26914 / JCM 13377 / KCTC 12554 / HTCC2601</strain>
    </source>
</reference>
<dbReference type="AlphaFoldDB" id="Q0FMR5"/>
<dbReference type="GO" id="GO:0016757">
    <property type="term" value="F:glycosyltransferase activity"/>
    <property type="evidence" value="ECO:0007669"/>
    <property type="project" value="UniProtKB-KW"/>
</dbReference>
<dbReference type="InterPro" id="IPR001173">
    <property type="entry name" value="Glyco_trans_2-like"/>
</dbReference>
<dbReference type="PANTHER" id="PTHR43685">
    <property type="entry name" value="GLYCOSYLTRANSFERASE"/>
    <property type="match status" value="1"/>
</dbReference>
<evidence type="ECO:0000313" key="6">
    <source>
        <dbReference type="Proteomes" id="UP000006230"/>
    </source>
</evidence>
<dbReference type="CDD" id="cd00761">
    <property type="entry name" value="Glyco_tranf_GTA_type"/>
    <property type="match status" value="1"/>
</dbReference>
<dbReference type="STRING" id="314265.R2601_15090"/>
<dbReference type="InterPro" id="IPR029044">
    <property type="entry name" value="Nucleotide-diphossugar_trans"/>
</dbReference>
<dbReference type="Pfam" id="PF00535">
    <property type="entry name" value="Glycos_transf_2"/>
    <property type="match status" value="1"/>
</dbReference>
<dbReference type="EMBL" id="AATQ01000026">
    <property type="protein sequence ID" value="EAU45460.1"/>
    <property type="molecule type" value="Genomic_DNA"/>
</dbReference>
<evidence type="ECO:0000256" key="3">
    <source>
        <dbReference type="ARBA" id="ARBA00022679"/>
    </source>
</evidence>
<dbReference type="SUPFAM" id="SSF53448">
    <property type="entry name" value="Nucleotide-diphospho-sugar transferases"/>
    <property type="match status" value="1"/>
</dbReference>
<evidence type="ECO:0000256" key="1">
    <source>
        <dbReference type="ARBA" id="ARBA00006739"/>
    </source>
</evidence>
<dbReference type="InterPro" id="IPR050834">
    <property type="entry name" value="Glycosyltransf_2"/>
</dbReference>
<name>Q0FMR5_SALBH</name>
<dbReference type="Gene3D" id="3.90.550.10">
    <property type="entry name" value="Spore Coat Polysaccharide Biosynthesis Protein SpsA, Chain A"/>
    <property type="match status" value="1"/>
</dbReference>
<dbReference type="PANTHER" id="PTHR43685:SF5">
    <property type="entry name" value="GLYCOSYLTRANSFERASE EPSE-RELATED"/>
    <property type="match status" value="1"/>
</dbReference>
<feature type="domain" description="Glycosyltransferase 2-like" evidence="4">
    <location>
        <begin position="5"/>
        <end position="167"/>
    </location>
</feature>
<organism evidence="5 6">
    <name type="scientific">Salipiger bermudensis (strain DSM 26914 / JCM 13377 / KCTC 12554 / HTCC2601)</name>
    <name type="common">Pelagibaca bermudensis</name>
    <dbReference type="NCBI Taxonomy" id="314265"/>
    <lineage>
        <taxon>Bacteria</taxon>
        <taxon>Pseudomonadati</taxon>
        <taxon>Pseudomonadota</taxon>
        <taxon>Alphaproteobacteria</taxon>
        <taxon>Rhodobacterales</taxon>
        <taxon>Roseobacteraceae</taxon>
        <taxon>Salipiger</taxon>
    </lineage>
</organism>
<dbReference type="RefSeq" id="WP_007795858.1">
    <property type="nucleotide sequence ID" value="NZ_DS022276.1"/>
</dbReference>
<dbReference type="HOGENOM" id="CLU_025996_0_0_5"/>
<evidence type="ECO:0000256" key="2">
    <source>
        <dbReference type="ARBA" id="ARBA00022676"/>
    </source>
</evidence>
<protein>
    <submittedName>
        <fullName evidence="5">Glucosyltransferase</fullName>
    </submittedName>
</protein>
<proteinExistence type="inferred from homology"/>
<dbReference type="eggNOG" id="COG0463">
    <property type="taxonomic scope" value="Bacteria"/>
</dbReference>
<keyword evidence="3 5" id="KW-0808">Transferase</keyword>
<dbReference type="OrthoDB" id="5291101at2"/>
<accession>Q0FMR5</accession>